<comment type="caution">
    <text evidence="1">The sequence shown here is derived from an EMBL/GenBank/DDBJ whole genome shotgun (WGS) entry which is preliminary data.</text>
</comment>
<evidence type="ECO:0000313" key="1">
    <source>
        <dbReference type="EMBL" id="MFC6281139.1"/>
    </source>
</evidence>
<proteinExistence type="predicted"/>
<dbReference type="Proteomes" id="UP001596270">
    <property type="component" value="Unassembled WGS sequence"/>
</dbReference>
<accession>A0ABW1TUB6</accession>
<evidence type="ECO:0000313" key="2">
    <source>
        <dbReference type="Proteomes" id="UP001596270"/>
    </source>
</evidence>
<dbReference type="RefSeq" id="WP_371437456.1">
    <property type="nucleotide sequence ID" value="NZ_JBHSRS010000016.1"/>
</dbReference>
<dbReference type="EMBL" id="JBHSRS010000016">
    <property type="protein sequence ID" value="MFC6281139.1"/>
    <property type="molecule type" value="Genomic_DNA"/>
</dbReference>
<protein>
    <submittedName>
        <fullName evidence="1">Uncharacterized protein</fullName>
    </submittedName>
</protein>
<organism evidence="1 2">
    <name type="scientific">Polaromonas aquatica</name>
    <dbReference type="NCBI Taxonomy" id="332657"/>
    <lineage>
        <taxon>Bacteria</taxon>
        <taxon>Pseudomonadati</taxon>
        <taxon>Pseudomonadota</taxon>
        <taxon>Betaproteobacteria</taxon>
        <taxon>Burkholderiales</taxon>
        <taxon>Comamonadaceae</taxon>
        <taxon>Polaromonas</taxon>
    </lineage>
</organism>
<name>A0ABW1TUB6_9BURK</name>
<gene>
    <name evidence="1" type="ORF">ACFQND_07860</name>
</gene>
<reference evidence="2" key="1">
    <citation type="journal article" date="2019" name="Int. J. Syst. Evol. Microbiol.">
        <title>The Global Catalogue of Microorganisms (GCM) 10K type strain sequencing project: providing services to taxonomists for standard genome sequencing and annotation.</title>
        <authorList>
            <consortium name="The Broad Institute Genomics Platform"/>
            <consortium name="The Broad Institute Genome Sequencing Center for Infectious Disease"/>
            <person name="Wu L."/>
            <person name="Ma J."/>
        </authorList>
    </citation>
    <scope>NUCLEOTIDE SEQUENCE [LARGE SCALE GENOMIC DNA]</scope>
    <source>
        <strain evidence="2">CCUG 39402</strain>
    </source>
</reference>
<sequence>MANNTYFIDGKRIDQQDRFGDGSRWFEMMLLPDQSEVTGPFTPVEFARHRAWALDPAWAIRHAIHVPMQDANDTYNGGFWPQKQCEPADVIACGLQFGRQYRACVFKY</sequence>
<keyword evidence="2" id="KW-1185">Reference proteome</keyword>